<dbReference type="PANTHER" id="PTHR19932:SF10">
    <property type="entry name" value="WD REPEAT AND HMG-BOX DNA-BINDING PROTEIN 1"/>
    <property type="match status" value="1"/>
</dbReference>
<feature type="domain" description="WDHD1/CFT4 second beta-propeller" evidence="7">
    <location>
        <begin position="405"/>
        <end position="725"/>
    </location>
</feature>
<dbReference type="GO" id="GO:0043596">
    <property type="term" value="C:nuclear replication fork"/>
    <property type="evidence" value="ECO:0007669"/>
    <property type="project" value="TreeGrafter"/>
</dbReference>
<dbReference type="SUPFAM" id="SSF50978">
    <property type="entry name" value="WD40 repeat-like"/>
    <property type="match status" value="1"/>
</dbReference>
<feature type="compositionally biased region" description="Polar residues" evidence="6">
    <location>
        <begin position="941"/>
        <end position="963"/>
    </location>
</feature>
<dbReference type="PROSITE" id="PS50082">
    <property type="entry name" value="WD_REPEATS_2"/>
    <property type="match status" value="2"/>
</dbReference>
<dbReference type="InterPro" id="IPR057646">
    <property type="entry name" value="WD40_WDHD1_1st"/>
</dbReference>
<dbReference type="Pfam" id="PF24817">
    <property type="entry name" value="WD40_WDHD1_1st"/>
    <property type="match status" value="1"/>
</dbReference>
<dbReference type="InterPro" id="IPR036322">
    <property type="entry name" value="WD40_repeat_dom_sf"/>
</dbReference>
<dbReference type="PANTHER" id="PTHR19932">
    <property type="entry name" value="WD REPEAT AND HMG-BOX DNA BINDING PROTEIN"/>
    <property type="match status" value="1"/>
</dbReference>
<evidence type="ECO:0000256" key="3">
    <source>
        <dbReference type="ARBA" id="ARBA00022737"/>
    </source>
</evidence>
<reference evidence="11" key="1">
    <citation type="journal article" date="2017" name="Nucleic Acids Res.">
        <title>Proteogenomics produces comprehensive and highly accurate protein-coding gene annotation in a complete genome assembly of Malassezia sympodialis.</title>
        <authorList>
            <person name="Zhu Y."/>
            <person name="Engstroem P.G."/>
            <person name="Tellgren-Roth C."/>
            <person name="Baudo C.D."/>
            <person name="Kennell J.C."/>
            <person name="Sun S."/>
            <person name="Billmyre R.B."/>
            <person name="Schroeder M.S."/>
            <person name="Andersson A."/>
            <person name="Holm T."/>
            <person name="Sigurgeirsson B."/>
            <person name="Wu G."/>
            <person name="Sankaranarayanan S.R."/>
            <person name="Siddharthan R."/>
            <person name="Sanyal K."/>
            <person name="Lundeberg J."/>
            <person name="Nystedt B."/>
            <person name="Boekhout T."/>
            <person name="Dawson T.L. Jr."/>
            <person name="Heitman J."/>
            <person name="Scheynius A."/>
            <person name="Lehtioe J."/>
        </authorList>
    </citation>
    <scope>NUCLEOTIDE SEQUENCE [LARGE SCALE GENOMIC DNA]</scope>
    <source>
        <strain evidence="11">ATCC 42132</strain>
    </source>
</reference>
<dbReference type="PROSITE" id="PS00678">
    <property type="entry name" value="WD_REPEATS_1"/>
    <property type="match status" value="1"/>
</dbReference>
<dbReference type="InterPro" id="IPR001680">
    <property type="entry name" value="WD40_rpt"/>
</dbReference>
<dbReference type="Pfam" id="PF20946">
    <property type="entry name" value="Ctf4_C"/>
    <property type="match status" value="1"/>
</dbReference>
<evidence type="ECO:0000259" key="8">
    <source>
        <dbReference type="Pfam" id="PF20946"/>
    </source>
</evidence>
<keyword evidence="11" id="KW-1185">Reference proteome</keyword>
<protein>
    <submittedName>
        <fullName evidence="10">Similar to S.cerevisiae protein CTF4 (Chromatin-associated protein)</fullName>
    </submittedName>
</protein>
<dbReference type="Proteomes" id="UP000186303">
    <property type="component" value="Chromosome 6"/>
</dbReference>
<evidence type="ECO:0000256" key="4">
    <source>
        <dbReference type="ARBA" id="ARBA00023242"/>
    </source>
</evidence>
<dbReference type="SMART" id="SM00320">
    <property type="entry name" value="WD40"/>
    <property type="match status" value="5"/>
</dbReference>
<dbReference type="GO" id="GO:0006261">
    <property type="term" value="P:DNA-templated DNA replication"/>
    <property type="evidence" value="ECO:0007669"/>
    <property type="project" value="TreeGrafter"/>
</dbReference>
<proteinExistence type="predicted"/>
<organism evidence="10 11">
    <name type="scientific">Malassezia sympodialis (strain ATCC 42132)</name>
    <name type="common">Atopic eczema-associated yeast</name>
    <dbReference type="NCBI Taxonomy" id="1230383"/>
    <lineage>
        <taxon>Eukaryota</taxon>
        <taxon>Fungi</taxon>
        <taxon>Dikarya</taxon>
        <taxon>Basidiomycota</taxon>
        <taxon>Ustilaginomycotina</taxon>
        <taxon>Malasseziomycetes</taxon>
        <taxon>Malasseziales</taxon>
        <taxon>Malasseziaceae</taxon>
        <taxon>Malassezia</taxon>
    </lineage>
</organism>
<keyword evidence="2 5" id="KW-0853">WD repeat</keyword>
<dbReference type="GO" id="GO:0006281">
    <property type="term" value="P:DNA repair"/>
    <property type="evidence" value="ECO:0007669"/>
    <property type="project" value="TreeGrafter"/>
</dbReference>
<dbReference type="STRING" id="1230383.A0A1M8AB30"/>
<keyword evidence="3" id="KW-0677">Repeat</keyword>
<feature type="region of interest" description="Disordered" evidence="6">
    <location>
        <begin position="914"/>
        <end position="1019"/>
    </location>
</feature>
<dbReference type="Pfam" id="PF12341">
    <property type="entry name" value="Mcl1_mid"/>
    <property type="match status" value="1"/>
</dbReference>
<feature type="compositionally biased region" description="Basic and acidic residues" evidence="6">
    <location>
        <begin position="977"/>
        <end position="998"/>
    </location>
</feature>
<dbReference type="GO" id="GO:0000278">
    <property type="term" value="P:mitotic cell cycle"/>
    <property type="evidence" value="ECO:0007669"/>
    <property type="project" value="TreeGrafter"/>
</dbReference>
<feature type="domain" description="WDHD1/CFT4 helical bundle" evidence="8">
    <location>
        <begin position="737"/>
        <end position="837"/>
    </location>
</feature>
<dbReference type="PROSITE" id="PS50294">
    <property type="entry name" value="WD_REPEATS_REGION"/>
    <property type="match status" value="2"/>
</dbReference>
<evidence type="ECO:0000256" key="5">
    <source>
        <dbReference type="PROSITE-ProRule" id="PRU00221"/>
    </source>
</evidence>
<dbReference type="GO" id="GO:0003682">
    <property type="term" value="F:chromatin binding"/>
    <property type="evidence" value="ECO:0007669"/>
    <property type="project" value="TreeGrafter"/>
</dbReference>
<feature type="compositionally biased region" description="Polar residues" evidence="6">
    <location>
        <begin position="394"/>
        <end position="412"/>
    </location>
</feature>
<feature type="region of interest" description="Disordered" evidence="6">
    <location>
        <begin position="376"/>
        <end position="412"/>
    </location>
</feature>
<feature type="repeat" description="WD" evidence="5">
    <location>
        <begin position="260"/>
        <end position="301"/>
    </location>
</feature>
<keyword evidence="4" id="KW-0539">Nucleus</keyword>
<evidence type="ECO:0000256" key="1">
    <source>
        <dbReference type="ARBA" id="ARBA00004123"/>
    </source>
</evidence>
<feature type="compositionally biased region" description="Basic and acidic residues" evidence="6">
    <location>
        <begin position="878"/>
        <end position="899"/>
    </location>
</feature>
<dbReference type="InterPro" id="IPR015943">
    <property type="entry name" value="WD40/YVTN_repeat-like_dom_sf"/>
</dbReference>
<dbReference type="VEuPathDB" id="FungiDB:MSYG_3743"/>
<dbReference type="InterPro" id="IPR019775">
    <property type="entry name" value="WD40_repeat_CS"/>
</dbReference>
<dbReference type="OrthoDB" id="427368at2759"/>
<gene>
    <name evidence="10" type="ORF">MSYG_3743</name>
</gene>
<accession>A0A1M8AB30</accession>
<comment type="subcellular location">
    <subcellularLocation>
        <location evidence="1">Nucleus</location>
    </subcellularLocation>
</comment>
<evidence type="ECO:0000313" key="10">
    <source>
        <dbReference type="EMBL" id="SHO79394.1"/>
    </source>
</evidence>
<evidence type="ECO:0000259" key="7">
    <source>
        <dbReference type="Pfam" id="PF12341"/>
    </source>
</evidence>
<dbReference type="InterPro" id="IPR022100">
    <property type="entry name" value="WDHD1/CFT4_beta-prop_2nd"/>
</dbReference>
<dbReference type="OMA" id="RYAHTNG"/>
<dbReference type="EMBL" id="LT671826">
    <property type="protein sequence ID" value="SHO79394.1"/>
    <property type="molecule type" value="Genomic_DNA"/>
</dbReference>
<name>A0A1M8AB30_MALS4</name>
<evidence type="ECO:0000256" key="6">
    <source>
        <dbReference type="SAM" id="MobiDB-lite"/>
    </source>
</evidence>
<feature type="repeat" description="WD" evidence="5">
    <location>
        <begin position="146"/>
        <end position="187"/>
    </location>
</feature>
<dbReference type="InterPro" id="IPR048591">
    <property type="entry name" value="WDHD1/CFT4_hel"/>
</dbReference>
<sequence length="1019" mass="110857">MSLVGDEHPVQVTHVPGVTRLRYIYGIGDSDRLVTAGEDHLVRLLPAEATATNVIPSVIEDATQPVSWVDANENFLITASEDGSVRLYKHSGKSSAELIHIVRREVLPVRCAALEKYGTSLRVAICSDELLIRVVSATDPRNITLLTGHSRGVRGCSWSPKLPLLASCGSDGDLRIWDMSGSESSCIKVISNQAPALRPESEFSSVPCWHPSGQMLAIPLKTHEVGLIRAPSRMNDLRNSDAWTSMGTLGPSNGTLTPELTTPSGTLAAMEFSPNGRYLATATEDLKVTIWAMDSRNVVRSFTAEAMATSLSWHPHKDVLAWTDMQGQLVRWESVIGPNLPNGFEELDIHANATKEQNTTLESDLDDLFDDGLAVDDDRDSDSHRTTRGRPSHLSFSEQTLSQPTFQPGSTPMVSQRRYLCLSPLGALISIDQDTHQTVVFDSYDTSARRNFRFTDHYGYSLASVAPQGILFACPAESSSPSSVFYRPFDDVPGIQTEWTINLPPGENAVAVALGGIPNVGSHADILDGPQGVADECFTSYANAVVATTKGFLRFFGPSGMQRYVWALGTSVVTLAAGAHGLLVVYKSGFVQASHLHLEYLLIELSQLSIMQQGILPLPQESTLTWAGFNELGVPAVFDSTGVLYALDRAWRPGQGRWVPVLDCQVALQPQTASEDASEPAAPRARCWPIGFTSTHLLGLLLPLSQRFPQATGPHPLVQELEFSLCVAQRDGASAPLEEQALRQSLLAGAIRDGRAATGTTLNASHRTNESDPALLDMEADKALLQLVQLACKADRYGRALDAARSLHTETTLEAALKIAHFFHLPSLADRMEQIRAPLIDRQQLAPEITERACGTDALLRNVLRVRVPEAPQTVVPTERRTAADELQKDSFEAPEKRSSRTSVLALEGLAHLQAPDTETPSSLTPSDWSLPPLSGAGPLSESTSSMPSAPTRSNPFARTQSIAKERHLQKSQSFFERVEAPKRKVDDENPDRSEKRTASRQSTLANFAYKAPEEDSSS</sequence>
<feature type="compositionally biased region" description="Polar residues" evidence="6">
    <location>
        <begin position="917"/>
        <end position="928"/>
    </location>
</feature>
<feature type="region of interest" description="Disordered" evidence="6">
    <location>
        <begin position="875"/>
        <end position="901"/>
    </location>
</feature>
<evidence type="ECO:0000259" key="9">
    <source>
        <dbReference type="Pfam" id="PF24817"/>
    </source>
</evidence>
<feature type="domain" description="WDHD1 first WD40" evidence="9">
    <location>
        <begin position="12"/>
        <end position="329"/>
    </location>
</feature>
<dbReference type="AlphaFoldDB" id="A0A1M8AB30"/>
<evidence type="ECO:0000256" key="2">
    <source>
        <dbReference type="ARBA" id="ARBA00022574"/>
    </source>
</evidence>
<evidence type="ECO:0000313" key="11">
    <source>
        <dbReference type="Proteomes" id="UP000186303"/>
    </source>
</evidence>
<dbReference type="Gene3D" id="2.130.10.10">
    <property type="entry name" value="YVTN repeat-like/Quinoprotein amine dehydrogenase"/>
    <property type="match status" value="1"/>
</dbReference>